<evidence type="ECO:0000313" key="1">
    <source>
        <dbReference type="EMBL" id="GMG18026.1"/>
    </source>
</evidence>
<accession>A0A9W6YJZ4</accession>
<protein>
    <submittedName>
        <fullName evidence="1">Unnamed protein product</fullName>
    </submittedName>
</protein>
<name>A0A9W6YJZ4_9STRA</name>
<dbReference type="AlphaFoldDB" id="A0A9W6YJZ4"/>
<gene>
    <name evidence="1" type="ORF">Pfra01_003051100</name>
</gene>
<sequence length="233" mass="25397">MVSASSTGNPMAGVLAASAPFSISWGAVVNALEPTIDGTYMPFTTSRLYWFYQRAGTGKQSTQLNAAFDLQLSASVKNVKYIILLPFAEQTGSFASAAVQEFQSPFDSAPWTLHPGSSIRNFNVRIGSQQTFDISHDYDFHHFTNEIAKIASINGDLTPELVNGLLDYQTWSLTNRVLIADVSRLTERDIPQAIQVSGVNAGCQGTNMLVLVVSEQELSYDRLTGEVLDFTTA</sequence>
<dbReference type="Proteomes" id="UP001165121">
    <property type="component" value="Unassembled WGS sequence"/>
</dbReference>
<evidence type="ECO:0000313" key="2">
    <source>
        <dbReference type="Proteomes" id="UP001165121"/>
    </source>
</evidence>
<proteinExistence type="predicted"/>
<dbReference type="EMBL" id="BSXT01019191">
    <property type="protein sequence ID" value="GMG18026.1"/>
    <property type="molecule type" value="Genomic_DNA"/>
</dbReference>
<comment type="caution">
    <text evidence="1">The sequence shown here is derived from an EMBL/GenBank/DDBJ whole genome shotgun (WGS) entry which is preliminary data.</text>
</comment>
<keyword evidence="2" id="KW-1185">Reference proteome</keyword>
<dbReference type="OrthoDB" id="164552at2759"/>
<organism evidence="1 2">
    <name type="scientific">Phytophthora fragariaefolia</name>
    <dbReference type="NCBI Taxonomy" id="1490495"/>
    <lineage>
        <taxon>Eukaryota</taxon>
        <taxon>Sar</taxon>
        <taxon>Stramenopiles</taxon>
        <taxon>Oomycota</taxon>
        <taxon>Peronosporomycetes</taxon>
        <taxon>Peronosporales</taxon>
        <taxon>Peronosporaceae</taxon>
        <taxon>Phytophthora</taxon>
    </lineage>
</organism>
<reference evidence="1" key="1">
    <citation type="submission" date="2023-04" db="EMBL/GenBank/DDBJ databases">
        <title>Phytophthora fragariaefolia NBRC 109709.</title>
        <authorList>
            <person name="Ichikawa N."/>
            <person name="Sato H."/>
            <person name="Tonouchi N."/>
        </authorList>
    </citation>
    <scope>NUCLEOTIDE SEQUENCE</scope>
    <source>
        <strain evidence="1">NBRC 109709</strain>
    </source>
</reference>